<dbReference type="AlphaFoldDB" id="A0A0D0CLQ9"/>
<organism evidence="8 9">
    <name type="scientific">Collybiopsis luxurians FD-317 M1</name>
    <dbReference type="NCBI Taxonomy" id="944289"/>
    <lineage>
        <taxon>Eukaryota</taxon>
        <taxon>Fungi</taxon>
        <taxon>Dikarya</taxon>
        <taxon>Basidiomycota</taxon>
        <taxon>Agaricomycotina</taxon>
        <taxon>Agaricomycetes</taxon>
        <taxon>Agaricomycetidae</taxon>
        <taxon>Agaricales</taxon>
        <taxon>Marasmiineae</taxon>
        <taxon>Omphalotaceae</taxon>
        <taxon>Collybiopsis</taxon>
        <taxon>Collybiopsis luxurians</taxon>
    </lineage>
</organism>
<sequence length="497" mass="55175">MNPQLMHHHGTHTTTDTAVSTTAGELRAESLPSEFYDQFLSDQAKEWLPSPIRGLLPLEDEPGIISLLSGKPNESTFPFLSLTFTAKDPASSTSERVITIPQSQLAVGLQYTDTAGIPDLIKWVIGLQEKVHGRKHGRSGVHEGTEGWRVSIGSGSQDLIYKAARSIISPGDPVLVESPVYAGVIPIFKSLQCTQIEVPTDANGICSSALQELLENWPDEKRPKVLYTVPYGCNPTGMTASLERRKEVLKLARQYNFIILEDDPYYYLYYGKAVRPPSYFALEAIEPTGEVGGYPSAEVGRVLRFDSLSKILSAGLRIGFASGPEPLLRKIDMLTANSNLQVSSFTQLITFRLLQSWGYDTFLAHTQSVSTFYKGKRDIFERQLQKWLGSDDVVSNTENDENTTGKLAEWVRPEAGMFFWFKLLVNSPETSEEEEDSKALIETHAFKNGVLALPGTVFLPNGSKSAYVRAAFSTLEEPQVEEAMRRLRKTVLEARKA</sequence>
<comment type="cofactor">
    <cofactor evidence="1">
        <name>pyridoxal 5'-phosphate</name>
        <dbReference type="ChEBI" id="CHEBI:597326"/>
    </cofactor>
</comment>
<name>A0A0D0CLQ9_9AGAR</name>
<evidence type="ECO:0000256" key="5">
    <source>
        <dbReference type="ARBA" id="ARBA00022898"/>
    </source>
</evidence>
<evidence type="ECO:0000313" key="9">
    <source>
        <dbReference type="Proteomes" id="UP000053593"/>
    </source>
</evidence>
<evidence type="ECO:0000313" key="8">
    <source>
        <dbReference type="EMBL" id="KIK63939.1"/>
    </source>
</evidence>
<feature type="region of interest" description="Disordered" evidence="6">
    <location>
        <begin position="1"/>
        <end position="21"/>
    </location>
</feature>
<dbReference type="PANTHER" id="PTHR42790">
    <property type="entry name" value="AMINOTRANSFERASE"/>
    <property type="match status" value="1"/>
</dbReference>
<feature type="compositionally biased region" description="Basic residues" evidence="6">
    <location>
        <begin position="1"/>
        <end position="11"/>
    </location>
</feature>
<evidence type="ECO:0000256" key="2">
    <source>
        <dbReference type="ARBA" id="ARBA00007441"/>
    </source>
</evidence>
<keyword evidence="5" id="KW-0663">Pyridoxal phosphate</keyword>
<comment type="similarity">
    <text evidence="2">Belongs to the class-I pyridoxal-phosphate-dependent aminotransferase family.</text>
</comment>
<dbReference type="InterPro" id="IPR015424">
    <property type="entry name" value="PyrdxlP-dep_Trfase"/>
</dbReference>
<gene>
    <name evidence="8" type="ORF">GYMLUDRAFT_40149</name>
</gene>
<dbReference type="CDD" id="cd00609">
    <property type="entry name" value="AAT_like"/>
    <property type="match status" value="1"/>
</dbReference>
<keyword evidence="4" id="KW-0808">Transferase</keyword>
<reference evidence="8 9" key="1">
    <citation type="submission" date="2014-04" db="EMBL/GenBank/DDBJ databases">
        <title>Evolutionary Origins and Diversification of the Mycorrhizal Mutualists.</title>
        <authorList>
            <consortium name="DOE Joint Genome Institute"/>
            <consortium name="Mycorrhizal Genomics Consortium"/>
            <person name="Kohler A."/>
            <person name="Kuo A."/>
            <person name="Nagy L.G."/>
            <person name="Floudas D."/>
            <person name="Copeland A."/>
            <person name="Barry K.W."/>
            <person name="Cichocki N."/>
            <person name="Veneault-Fourrey C."/>
            <person name="LaButti K."/>
            <person name="Lindquist E.A."/>
            <person name="Lipzen A."/>
            <person name="Lundell T."/>
            <person name="Morin E."/>
            <person name="Murat C."/>
            <person name="Riley R."/>
            <person name="Ohm R."/>
            <person name="Sun H."/>
            <person name="Tunlid A."/>
            <person name="Henrissat B."/>
            <person name="Grigoriev I.V."/>
            <person name="Hibbett D.S."/>
            <person name="Martin F."/>
        </authorList>
    </citation>
    <scope>NUCLEOTIDE SEQUENCE [LARGE SCALE GENOMIC DNA]</scope>
    <source>
        <strain evidence="8 9">FD-317 M1</strain>
    </source>
</reference>
<dbReference type="InterPro" id="IPR050859">
    <property type="entry name" value="Class-I_PLP-dep_aminotransf"/>
</dbReference>
<dbReference type="Pfam" id="PF00155">
    <property type="entry name" value="Aminotran_1_2"/>
    <property type="match status" value="1"/>
</dbReference>
<dbReference type="GO" id="GO:0030170">
    <property type="term" value="F:pyridoxal phosphate binding"/>
    <property type="evidence" value="ECO:0007669"/>
    <property type="project" value="InterPro"/>
</dbReference>
<dbReference type="EMBL" id="KN834762">
    <property type="protein sequence ID" value="KIK63939.1"/>
    <property type="molecule type" value="Genomic_DNA"/>
</dbReference>
<dbReference type="GO" id="GO:0008483">
    <property type="term" value="F:transaminase activity"/>
    <property type="evidence" value="ECO:0007669"/>
    <property type="project" value="UniProtKB-KW"/>
</dbReference>
<feature type="compositionally biased region" description="Low complexity" evidence="6">
    <location>
        <begin position="12"/>
        <end position="21"/>
    </location>
</feature>
<feature type="domain" description="Aminotransferase class I/classII large" evidence="7">
    <location>
        <begin position="110"/>
        <end position="487"/>
    </location>
</feature>
<evidence type="ECO:0000256" key="3">
    <source>
        <dbReference type="ARBA" id="ARBA00022576"/>
    </source>
</evidence>
<accession>A0A0D0CLQ9</accession>
<keyword evidence="9" id="KW-1185">Reference proteome</keyword>
<evidence type="ECO:0000259" key="7">
    <source>
        <dbReference type="Pfam" id="PF00155"/>
    </source>
</evidence>
<dbReference type="PANTHER" id="PTHR42790:SF19">
    <property type="entry name" value="KYNURENINE_ALPHA-AMINOADIPATE AMINOTRANSFERASE, MITOCHONDRIAL"/>
    <property type="match status" value="1"/>
</dbReference>
<dbReference type="SUPFAM" id="SSF53383">
    <property type="entry name" value="PLP-dependent transferases"/>
    <property type="match status" value="1"/>
</dbReference>
<dbReference type="OrthoDB" id="691673at2759"/>
<dbReference type="HOGENOM" id="CLU_017584_0_6_1"/>
<dbReference type="InterPro" id="IPR004839">
    <property type="entry name" value="Aminotransferase_I/II_large"/>
</dbReference>
<evidence type="ECO:0000256" key="1">
    <source>
        <dbReference type="ARBA" id="ARBA00001933"/>
    </source>
</evidence>
<evidence type="ECO:0000256" key="4">
    <source>
        <dbReference type="ARBA" id="ARBA00022679"/>
    </source>
</evidence>
<keyword evidence="3" id="KW-0032">Aminotransferase</keyword>
<dbReference type="Proteomes" id="UP000053593">
    <property type="component" value="Unassembled WGS sequence"/>
</dbReference>
<dbReference type="GO" id="GO:1901605">
    <property type="term" value="P:alpha-amino acid metabolic process"/>
    <property type="evidence" value="ECO:0007669"/>
    <property type="project" value="TreeGrafter"/>
</dbReference>
<protein>
    <recommendedName>
        <fullName evidence="7">Aminotransferase class I/classII large domain-containing protein</fullName>
    </recommendedName>
</protein>
<proteinExistence type="inferred from homology"/>
<evidence type="ECO:0000256" key="6">
    <source>
        <dbReference type="SAM" id="MobiDB-lite"/>
    </source>
</evidence>
<dbReference type="Gene3D" id="3.40.640.10">
    <property type="entry name" value="Type I PLP-dependent aspartate aminotransferase-like (Major domain)"/>
    <property type="match status" value="1"/>
</dbReference>
<dbReference type="InterPro" id="IPR015421">
    <property type="entry name" value="PyrdxlP-dep_Trfase_major"/>
</dbReference>